<sequence length="165" mass="17636">MDFLLNGEKDVGEITTKKFSKLQAAIPMQAHSSKTESSSSFWATSEPGVRSSEPAWLSGEKHKEDEGATKSWGRRRRSSFGGTAQESPPVTPAQPPAAGRAVRTRSAAPRAPGRGRIFHFVYLPGRVTELRGRCWRPRPGAAMAAARGAARGLAAAGLIDGRPAQ</sequence>
<dbReference type="Proteomes" id="UP000504640">
    <property type="component" value="Unplaced"/>
</dbReference>
<gene>
    <name evidence="3" type="primary">LOC116562014</name>
</gene>
<protein>
    <submittedName>
        <fullName evidence="3">Uncharacterized protein LOC116562014</fullName>
    </submittedName>
</protein>
<keyword evidence="2" id="KW-1185">Reference proteome</keyword>
<reference evidence="3" key="1">
    <citation type="submission" date="2025-08" db="UniProtKB">
        <authorList>
            <consortium name="RefSeq"/>
        </authorList>
    </citation>
    <scope>IDENTIFICATION</scope>
    <source>
        <tissue evidence="3">Blood</tissue>
    </source>
</reference>
<proteinExistence type="predicted"/>
<feature type="region of interest" description="Disordered" evidence="1">
    <location>
        <begin position="26"/>
        <end position="110"/>
    </location>
</feature>
<accession>A0A6J3J5Y6</accession>
<organism evidence="2 3">
    <name type="scientific">Sapajus apella</name>
    <name type="common">Brown-capped capuchin</name>
    <name type="synonym">Cebus apella</name>
    <dbReference type="NCBI Taxonomy" id="9515"/>
    <lineage>
        <taxon>Eukaryota</taxon>
        <taxon>Metazoa</taxon>
        <taxon>Chordata</taxon>
        <taxon>Craniata</taxon>
        <taxon>Vertebrata</taxon>
        <taxon>Euteleostomi</taxon>
        <taxon>Mammalia</taxon>
        <taxon>Eutheria</taxon>
        <taxon>Euarchontoglires</taxon>
        <taxon>Primates</taxon>
        <taxon>Haplorrhini</taxon>
        <taxon>Platyrrhini</taxon>
        <taxon>Cebidae</taxon>
        <taxon>Cebinae</taxon>
        <taxon>Sapajus</taxon>
    </lineage>
</organism>
<name>A0A6J3J5Y6_SAPAP</name>
<dbReference type="RefSeq" id="XP_032149973.1">
    <property type="nucleotide sequence ID" value="XM_032294082.1"/>
</dbReference>
<evidence type="ECO:0000313" key="2">
    <source>
        <dbReference type="Proteomes" id="UP000504640"/>
    </source>
</evidence>
<evidence type="ECO:0000256" key="1">
    <source>
        <dbReference type="SAM" id="MobiDB-lite"/>
    </source>
</evidence>
<evidence type="ECO:0000313" key="3">
    <source>
        <dbReference type="RefSeq" id="XP_032149973.1"/>
    </source>
</evidence>
<dbReference type="AlphaFoldDB" id="A0A6J3J5Y6"/>
<feature type="compositionally biased region" description="Polar residues" evidence="1">
    <location>
        <begin position="30"/>
        <end position="43"/>
    </location>
</feature>
<feature type="compositionally biased region" description="Basic and acidic residues" evidence="1">
    <location>
        <begin position="59"/>
        <end position="68"/>
    </location>
</feature>
<dbReference type="GeneID" id="116562014"/>